<dbReference type="WBParaSite" id="MCU_014507-RA">
    <property type="protein sequence ID" value="MCU_014507-RA"/>
    <property type="gene ID" value="MCU_014507"/>
</dbReference>
<accession>A0A0R3UDT6</accession>
<evidence type="ECO:0000313" key="3">
    <source>
        <dbReference type="WBParaSite" id="MCU_014507-RA"/>
    </source>
</evidence>
<organism evidence="3">
    <name type="scientific">Mesocestoides corti</name>
    <name type="common">Flatworm</name>
    <dbReference type="NCBI Taxonomy" id="53468"/>
    <lineage>
        <taxon>Eukaryota</taxon>
        <taxon>Metazoa</taxon>
        <taxon>Spiralia</taxon>
        <taxon>Lophotrochozoa</taxon>
        <taxon>Platyhelminthes</taxon>
        <taxon>Cestoda</taxon>
        <taxon>Eucestoda</taxon>
        <taxon>Cyclophyllidea</taxon>
        <taxon>Mesocestoididae</taxon>
        <taxon>Mesocestoides</taxon>
    </lineage>
</organism>
<reference evidence="3" key="2">
    <citation type="submission" date="2019-11" db="UniProtKB">
        <authorList>
            <consortium name="WormBaseParasite"/>
        </authorList>
    </citation>
    <scope>IDENTIFICATION</scope>
</reference>
<evidence type="ECO:0000313" key="1">
    <source>
        <dbReference type="EMBL" id="VDD79082.1"/>
    </source>
</evidence>
<protein>
    <submittedName>
        <fullName evidence="1 3">Uncharacterized protein</fullName>
    </submittedName>
</protein>
<gene>
    <name evidence="1" type="ORF">MCOS_LOCUS5085</name>
</gene>
<reference evidence="1 2" key="1">
    <citation type="submission" date="2018-10" db="EMBL/GenBank/DDBJ databases">
        <authorList>
            <consortium name="Pathogen Informatics"/>
        </authorList>
    </citation>
    <scope>NUCLEOTIDE SEQUENCE [LARGE SCALE GENOMIC DNA]</scope>
</reference>
<name>A0A0R3UDT6_MESCO</name>
<dbReference type="EMBL" id="UXSR01003385">
    <property type="protein sequence ID" value="VDD79082.1"/>
    <property type="molecule type" value="Genomic_DNA"/>
</dbReference>
<evidence type="ECO:0000313" key="2">
    <source>
        <dbReference type="Proteomes" id="UP000267029"/>
    </source>
</evidence>
<dbReference type="AlphaFoldDB" id="A0A0R3UDT6"/>
<sequence>MVDGDGCSFLLNVVGDKSSVLLAPASHHSALKCIAEAPQVGEVDETLKLRAIFSSRLDAAPSAAAAEDQKRRTGRATYLSAFSQQSTLERFHVK</sequence>
<dbReference type="Proteomes" id="UP000267029">
    <property type="component" value="Unassembled WGS sequence"/>
</dbReference>
<keyword evidence="2" id="KW-1185">Reference proteome</keyword>
<proteinExistence type="predicted"/>